<feature type="compositionally biased region" description="Low complexity" evidence="11">
    <location>
        <begin position="341"/>
        <end position="362"/>
    </location>
</feature>
<evidence type="ECO:0000259" key="13">
    <source>
        <dbReference type="SMART" id="SM00865"/>
    </source>
</evidence>
<keyword evidence="6 8" id="KW-0717">Septation</keyword>
<dbReference type="PANTHER" id="PTHR30314">
    <property type="entry name" value="CELL DIVISION PROTEIN FTSZ-RELATED"/>
    <property type="match status" value="1"/>
</dbReference>
<feature type="binding site" evidence="8">
    <location>
        <position position="188"/>
    </location>
    <ligand>
        <name>GTP</name>
        <dbReference type="ChEBI" id="CHEBI:37565"/>
    </ligand>
</feature>
<evidence type="ECO:0000256" key="5">
    <source>
        <dbReference type="ARBA" id="ARBA00023134"/>
    </source>
</evidence>
<name>A0A9D1YAG5_9FIRM</name>
<reference evidence="14" key="1">
    <citation type="journal article" date="2021" name="PeerJ">
        <title>Extensive microbial diversity within the chicken gut microbiome revealed by metagenomics and culture.</title>
        <authorList>
            <person name="Gilroy R."/>
            <person name="Ravi A."/>
            <person name="Getino M."/>
            <person name="Pursley I."/>
            <person name="Horton D.L."/>
            <person name="Alikhan N.F."/>
            <person name="Baker D."/>
            <person name="Gharbi K."/>
            <person name="Hall N."/>
            <person name="Watson M."/>
            <person name="Adriaenssens E.M."/>
            <person name="Foster-Nyarko E."/>
            <person name="Jarju S."/>
            <person name="Secka A."/>
            <person name="Antonio M."/>
            <person name="Oren A."/>
            <person name="Chaudhuri R.R."/>
            <person name="La Ragione R."/>
            <person name="Hildebrand F."/>
            <person name="Pallen M.J."/>
        </authorList>
    </citation>
    <scope>NUCLEOTIDE SEQUENCE</scope>
    <source>
        <strain evidence="14">ChiBcec16_6824</strain>
    </source>
</reference>
<evidence type="ECO:0000259" key="12">
    <source>
        <dbReference type="SMART" id="SM00864"/>
    </source>
</evidence>
<dbReference type="Pfam" id="PF00091">
    <property type="entry name" value="Tubulin"/>
    <property type="match status" value="1"/>
</dbReference>
<evidence type="ECO:0000256" key="9">
    <source>
        <dbReference type="NCBIfam" id="TIGR00065"/>
    </source>
</evidence>
<dbReference type="Gene3D" id="3.40.50.1440">
    <property type="entry name" value="Tubulin/FtsZ, GTPase domain"/>
    <property type="match status" value="1"/>
</dbReference>
<feature type="binding site" evidence="8">
    <location>
        <position position="140"/>
    </location>
    <ligand>
        <name>GTP</name>
        <dbReference type="ChEBI" id="CHEBI:37565"/>
    </ligand>
</feature>
<protein>
    <recommendedName>
        <fullName evidence="8 9">Cell division protein FtsZ</fullName>
    </recommendedName>
</protein>
<dbReference type="GO" id="GO:0051258">
    <property type="term" value="P:protein polymerization"/>
    <property type="evidence" value="ECO:0007669"/>
    <property type="project" value="UniProtKB-UniRule"/>
</dbReference>
<dbReference type="InterPro" id="IPR020805">
    <property type="entry name" value="Cell_div_FtsZ_CS"/>
</dbReference>
<dbReference type="GO" id="GO:0000917">
    <property type="term" value="P:division septum assembly"/>
    <property type="evidence" value="ECO:0007669"/>
    <property type="project" value="UniProtKB-KW"/>
</dbReference>
<dbReference type="InterPro" id="IPR018316">
    <property type="entry name" value="Tubulin/FtsZ_2-layer-sand-dom"/>
</dbReference>
<reference evidence="14" key="2">
    <citation type="submission" date="2021-04" db="EMBL/GenBank/DDBJ databases">
        <authorList>
            <person name="Gilroy R."/>
        </authorList>
    </citation>
    <scope>NUCLEOTIDE SEQUENCE</scope>
    <source>
        <strain evidence="14">ChiBcec16_6824</strain>
    </source>
</reference>
<evidence type="ECO:0000313" key="14">
    <source>
        <dbReference type="EMBL" id="HIY22245.1"/>
    </source>
</evidence>
<dbReference type="SUPFAM" id="SSF52490">
    <property type="entry name" value="Tubulin nucleotide-binding domain-like"/>
    <property type="match status" value="1"/>
</dbReference>
<sequence length="399" mass="41472">MAFGLDTGPDNVVSIKVIGVGGGGNNVVNRMIETGMEGVDFIAANTDKPFLDASKATYKVQLGEKLTGGRGAGADPEKGRKAAEESRAQISKTLENTDMVFITAGMGGGTGTGAAPIVADIAKEMGLLTVGVVTKPFNFEGRRRMSQAEKGIEDLRDKVDSLVIIPNERLKYATDQKITFANAFAIADDVLRQAVQSISDLIKKTGLINLDFADVSAVMKDAGMAHMGVGRAAGKNKAEEAAKMAISSPLLETSINGAKGVLVNVTGSMDIGLDEVDTAASLVQQAAHPDANIIFGAAFDDSLEDEIRVTVIATGFEENYPGAISSTPFTTAGEKKSEQQATAAPTAPVAPVAPAVVPAAPTGGFQPTIDPTPAPSSNLSEGVDDDGWGQIFEIFNKKR</sequence>
<dbReference type="InterPro" id="IPR003008">
    <property type="entry name" value="Tubulin_FtsZ_GTPase"/>
</dbReference>
<feature type="domain" description="Tubulin/FtsZ 2-layer sandwich" evidence="13">
    <location>
        <begin position="208"/>
        <end position="325"/>
    </location>
</feature>
<dbReference type="InterPro" id="IPR045061">
    <property type="entry name" value="FtsZ/CetZ"/>
</dbReference>
<dbReference type="InterPro" id="IPR008280">
    <property type="entry name" value="Tub_FtsZ_C"/>
</dbReference>
<comment type="function">
    <text evidence="8 10">Essential cell division protein that forms a contractile ring structure (Z ring) at the future cell division site. The regulation of the ring assembly controls the timing and the location of cell division. One of the functions of the FtsZ ring is to recruit other cell division proteins to the septum to produce a new cell wall between the dividing cells. Binds GTP and shows GTPase activity.</text>
</comment>
<feature type="compositionally biased region" description="Basic and acidic residues" evidence="11">
    <location>
        <begin position="75"/>
        <end position="85"/>
    </location>
</feature>
<comment type="subcellular location">
    <subcellularLocation>
        <location evidence="8">Cytoplasm</location>
    </subcellularLocation>
    <text evidence="8">Assembles at midcell at the inner surface of the cytoplasmic membrane.</text>
</comment>
<dbReference type="Pfam" id="PF12327">
    <property type="entry name" value="FtsZ_C"/>
    <property type="match status" value="1"/>
</dbReference>
<gene>
    <name evidence="8 14" type="primary">ftsZ</name>
    <name evidence="14" type="ORF">H9841_10155</name>
</gene>
<keyword evidence="3 8" id="KW-0132">Cell division</keyword>
<keyword evidence="4 8" id="KW-0547">Nucleotide-binding</keyword>
<feature type="binding site" evidence="8">
    <location>
        <position position="144"/>
    </location>
    <ligand>
        <name>GTP</name>
        <dbReference type="ChEBI" id="CHEBI:37565"/>
    </ligand>
</feature>
<organism evidence="14 15">
    <name type="scientific">Candidatus Flavonifractor merdigallinarum</name>
    <dbReference type="NCBI Taxonomy" id="2838589"/>
    <lineage>
        <taxon>Bacteria</taxon>
        <taxon>Bacillati</taxon>
        <taxon>Bacillota</taxon>
        <taxon>Clostridia</taxon>
        <taxon>Eubacteriales</taxon>
        <taxon>Oscillospiraceae</taxon>
        <taxon>Flavonifractor</taxon>
    </lineage>
</organism>
<dbReference type="InterPro" id="IPR037103">
    <property type="entry name" value="Tubulin/FtsZ-like_C"/>
</dbReference>
<dbReference type="PROSITE" id="PS01135">
    <property type="entry name" value="FTSZ_2"/>
    <property type="match status" value="1"/>
</dbReference>
<evidence type="ECO:0000256" key="8">
    <source>
        <dbReference type="HAMAP-Rule" id="MF_00909"/>
    </source>
</evidence>
<comment type="similarity">
    <text evidence="1 8 10">Belongs to the FtsZ family.</text>
</comment>
<feature type="binding site" evidence="8">
    <location>
        <begin position="109"/>
        <end position="111"/>
    </location>
    <ligand>
        <name>GTP</name>
        <dbReference type="ChEBI" id="CHEBI:37565"/>
    </ligand>
</feature>
<dbReference type="InterPro" id="IPR024757">
    <property type="entry name" value="FtsZ_C"/>
</dbReference>
<dbReference type="GO" id="GO:0005737">
    <property type="term" value="C:cytoplasm"/>
    <property type="evidence" value="ECO:0007669"/>
    <property type="project" value="UniProtKB-SubCell"/>
</dbReference>
<dbReference type="InterPro" id="IPR036525">
    <property type="entry name" value="Tubulin/FtsZ_GTPase_sf"/>
</dbReference>
<feature type="domain" description="Tubulin/FtsZ GTPase" evidence="12">
    <location>
        <begin position="14"/>
        <end position="206"/>
    </location>
</feature>
<comment type="subunit">
    <text evidence="8">Homodimer. Polymerizes to form a dynamic ring structure in a strictly GTP-dependent manner. Interacts directly with several other division proteins.</text>
</comment>
<evidence type="ECO:0000256" key="1">
    <source>
        <dbReference type="ARBA" id="ARBA00009690"/>
    </source>
</evidence>
<evidence type="ECO:0000256" key="3">
    <source>
        <dbReference type="ARBA" id="ARBA00022618"/>
    </source>
</evidence>
<comment type="caution">
    <text evidence="14">The sequence shown here is derived from an EMBL/GenBank/DDBJ whole genome shotgun (WGS) entry which is preliminary data.</text>
</comment>
<dbReference type="SMART" id="SM00865">
    <property type="entry name" value="Tubulin_C"/>
    <property type="match status" value="1"/>
</dbReference>
<keyword evidence="5 8" id="KW-0342">GTP-binding</keyword>
<evidence type="ECO:0000256" key="10">
    <source>
        <dbReference type="RuleBase" id="RU000631"/>
    </source>
</evidence>
<dbReference type="SMART" id="SM00864">
    <property type="entry name" value="Tubulin"/>
    <property type="match status" value="1"/>
</dbReference>
<dbReference type="GO" id="GO:0032153">
    <property type="term" value="C:cell division site"/>
    <property type="evidence" value="ECO:0007669"/>
    <property type="project" value="UniProtKB-UniRule"/>
</dbReference>
<feature type="region of interest" description="Disordered" evidence="11">
    <location>
        <begin position="66"/>
        <end position="85"/>
    </location>
</feature>
<evidence type="ECO:0000313" key="15">
    <source>
        <dbReference type="Proteomes" id="UP000823868"/>
    </source>
</evidence>
<feature type="binding site" evidence="8">
    <location>
        <begin position="22"/>
        <end position="26"/>
    </location>
    <ligand>
        <name>GTP</name>
        <dbReference type="ChEBI" id="CHEBI:37565"/>
    </ligand>
</feature>
<dbReference type="NCBIfam" id="TIGR00065">
    <property type="entry name" value="ftsZ"/>
    <property type="match status" value="1"/>
</dbReference>
<dbReference type="EMBL" id="DXDX01000185">
    <property type="protein sequence ID" value="HIY22245.1"/>
    <property type="molecule type" value="Genomic_DNA"/>
</dbReference>
<feature type="region of interest" description="Disordered" evidence="11">
    <location>
        <begin position="325"/>
        <end position="386"/>
    </location>
</feature>
<evidence type="ECO:0000256" key="11">
    <source>
        <dbReference type="SAM" id="MobiDB-lite"/>
    </source>
</evidence>
<dbReference type="Gene3D" id="3.30.1330.20">
    <property type="entry name" value="Tubulin/FtsZ, C-terminal domain"/>
    <property type="match status" value="1"/>
</dbReference>
<dbReference type="CDD" id="cd02201">
    <property type="entry name" value="FtsZ_type1"/>
    <property type="match status" value="1"/>
</dbReference>
<keyword evidence="7 8" id="KW-0131">Cell cycle</keyword>
<accession>A0A9D1YAG5</accession>
<evidence type="ECO:0000256" key="6">
    <source>
        <dbReference type="ARBA" id="ARBA00023210"/>
    </source>
</evidence>
<proteinExistence type="inferred from homology"/>
<dbReference type="SUPFAM" id="SSF55307">
    <property type="entry name" value="Tubulin C-terminal domain-like"/>
    <property type="match status" value="1"/>
</dbReference>
<evidence type="ECO:0000256" key="4">
    <source>
        <dbReference type="ARBA" id="ARBA00022741"/>
    </source>
</evidence>
<dbReference type="PRINTS" id="PR00423">
    <property type="entry name" value="CELLDVISFTSZ"/>
</dbReference>
<dbReference type="Proteomes" id="UP000823868">
    <property type="component" value="Unassembled WGS sequence"/>
</dbReference>
<dbReference type="GO" id="GO:0043093">
    <property type="term" value="P:FtsZ-dependent cytokinesis"/>
    <property type="evidence" value="ECO:0007669"/>
    <property type="project" value="UniProtKB-UniRule"/>
</dbReference>
<evidence type="ECO:0000256" key="2">
    <source>
        <dbReference type="ARBA" id="ARBA00022490"/>
    </source>
</evidence>
<dbReference type="HAMAP" id="MF_00909">
    <property type="entry name" value="FtsZ"/>
    <property type="match status" value="1"/>
</dbReference>
<dbReference type="InterPro" id="IPR000158">
    <property type="entry name" value="Cell_div_FtsZ"/>
</dbReference>
<dbReference type="AlphaFoldDB" id="A0A9D1YAG5"/>
<evidence type="ECO:0000256" key="7">
    <source>
        <dbReference type="ARBA" id="ARBA00023306"/>
    </source>
</evidence>
<keyword evidence="2 8" id="KW-0963">Cytoplasm</keyword>
<dbReference type="FunFam" id="3.40.50.1440:FF:000023">
    <property type="entry name" value="Cell division protein FtsZ"/>
    <property type="match status" value="1"/>
</dbReference>
<dbReference type="GO" id="GO:0005525">
    <property type="term" value="F:GTP binding"/>
    <property type="evidence" value="ECO:0007669"/>
    <property type="project" value="UniProtKB-UniRule"/>
</dbReference>
<dbReference type="GO" id="GO:0003924">
    <property type="term" value="F:GTPase activity"/>
    <property type="evidence" value="ECO:0007669"/>
    <property type="project" value="UniProtKB-UniRule"/>
</dbReference>
<dbReference type="PANTHER" id="PTHR30314:SF3">
    <property type="entry name" value="MITOCHONDRIAL DIVISION PROTEIN FSZA"/>
    <property type="match status" value="1"/>
</dbReference>